<sequence>MNMLRDVLKNSNAVATAVQKANEGNNAPDNKGNMLDNANENNNDAVPEIVFTEDMRLDATRVIAEWAQTDDLGDDEGYGDRLLALIVGTAAHSDNDLTEDEVEYAGMVAEVVGDYLSDKGIPDDDLDALFNDGKFDNDVAERVHEALLDKLPDGEDAMMDDAGRFVDGEDDATMLDATYRKKIVVRGGKKVRINKRIAGTVRLTAAQKSAVRKMQRKAFSGTAKIKRAKSMRLRKKMSL</sequence>
<evidence type="ECO:0000256" key="1">
    <source>
        <dbReference type="SAM" id="MobiDB-lite"/>
    </source>
</evidence>
<proteinExistence type="predicted"/>
<evidence type="ECO:0000313" key="3">
    <source>
        <dbReference type="Proteomes" id="UP001049200"/>
    </source>
</evidence>
<dbReference type="RefSeq" id="WP_217873514.1">
    <property type="nucleotide sequence ID" value="NZ_JAHSTU010000014.1"/>
</dbReference>
<dbReference type="Proteomes" id="UP001049200">
    <property type="component" value="Unassembled WGS sequence"/>
</dbReference>
<accession>A0ABS6QZF6</accession>
<organism evidence="2 3">
    <name type="scientific">Pseudomonas azerbaijanoccidentalis</name>
    <dbReference type="NCBI Taxonomy" id="2842347"/>
    <lineage>
        <taxon>Bacteria</taxon>
        <taxon>Pseudomonadati</taxon>
        <taxon>Pseudomonadota</taxon>
        <taxon>Gammaproteobacteria</taxon>
        <taxon>Pseudomonadales</taxon>
        <taxon>Pseudomonadaceae</taxon>
        <taxon>Pseudomonas</taxon>
    </lineage>
</organism>
<name>A0ABS6QZF6_9PSED</name>
<feature type="region of interest" description="Disordered" evidence="1">
    <location>
        <begin position="20"/>
        <end position="41"/>
    </location>
</feature>
<evidence type="ECO:0000313" key="2">
    <source>
        <dbReference type="EMBL" id="MBV4524310.1"/>
    </source>
</evidence>
<reference evidence="2" key="1">
    <citation type="submission" date="2021-06" db="EMBL/GenBank/DDBJ databases">
        <title>Updating the genus Pseudomonas: Description of 43 new species and partition of the Pseudomonas putida group.</title>
        <authorList>
            <person name="Girard L."/>
            <person name="Lood C."/>
            <person name="Vandamme P."/>
            <person name="Rokni-Zadeh H."/>
            <person name="Van Noort V."/>
            <person name="Hofte M."/>
            <person name="Lavigne R."/>
            <person name="De Mot R."/>
        </authorList>
    </citation>
    <scope>NUCLEOTIDE SEQUENCE</scope>
    <source>
        <strain evidence="2">SWRI74</strain>
    </source>
</reference>
<keyword evidence="3" id="KW-1185">Reference proteome</keyword>
<gene>
    <name evidence="2" type="ORF">KVG88_30010</name>
</gene>
<dbReference type="EMBL" id="JAHSTU010000014">
    <property type="protein sequence ID" value="MBV4524310.1"/>
    <property type="molecule type" value="Genomic_DNA"/>
</dbReference>
<comment type="caution">
    <text evidence="2">The sequence shown here is derived from an EMBL/GenBank/DDBJ whole genome shotgun (WGS) entry which is preliminary data.</text>
</comment>
<protein>
    <submittedName>
        <fullName evidence="2">Uncharacterized protein</fullName>
    </submittedName>
</protein>